<keyword evidence="1" id="KW-0343">GTPase activation</keyword>
<dbReference type="CDD" id="cd04384">
    <property type="entry name" value="RhoGAP_CdGAP"/>
    <property type="match status" value="1"/>
</dbReference>
<evidence type="ECO:0000256" key="1">
    <source>
        <dbReference type="ARBA" id="ARBA00022468"/>
    </source>
</evidence>
<dbReference type="InterPro" id="IPR000198">
    <property type="entry name" value="RhoGAP_dom"/>
</dbReference>
<accession>A0AA35LKV6</accession>
<feature type="compositionally biased region" description="Basic and acidic residues" evidence="2">
    <location>
        <begin position="475"/>
        <end position="511"/>
    </location>
</feature>
<feature type="region of interest" description="Disordered" evidence="2">
    <location>
        <begin position="1320"/>
        <end position="1343"/>
    </location>
</feature>
<feature type="compositionally biased region" description="Polar residues" evidence="2">
    <location>
        <begin position="402"/>
        <end position="413"/>
    </location>
</feature>
<dbReference type="PANTHER" id="PTHR15729:SF12">
    <property type="entry name" value="RHO GTPASE-ACTIVATING PROTEIN 30"/>
    <property type="match status" value="1"/>
</dbReference>
<sequence length="1343" mass="146759">MSLAMKARQKVKRKGQAKDRVFGCDLIEHLQLSGRDVPQVLKSCTEFVEQHGIVDGIYRLSGVSSNIQKLRLEFDNDRGSPDLNKDLYLQDIHCVSSLCKAYFRELPNPLLTYQLYDKFADAVAIQMEEGRLEKIKDVLKELPAPHYRTLEFLMKHLVHMASFSSETNMHVRNLAIVWAPNLLRSKDIESCGFNGTAAFMEVRVQSIVVEFILTHVDQIFNNVPLCAGSRESLRKSLLLASSPVTFGDDKYSFSCNIPAALNQGDGPPQMRPYHTIIELTDNKRKGSLKAKKWMSIFNLGRSSHDAKRKLNKPEDKDDKMGKMRLRPAKSMDSLSSMPCASDDDIQLGRKISQKQLTLCRESFDGPASLDNSFLLSESDEYTERPKAEEAQGESEGEATAKSEPTTPKASRSSLVGVAPQGRSPKTGRNRAEKCAGVHISGPFSVTVPFHITSNLTLSRLTRGLECPALSHCALEKDPSETSEAKEDEPSKQKETEEKLVPDLTNKEDAGDAKAGGLSDSEENQMSLEVQDSFSFLDSQDAWLGESMDGDQPRKSTSIAPDFAGSGVDSSPLTEDDMSSGFMNEMIGGGMELEMFSAVSPLDYLSIEECMNEHSEEEDDQYYLAVGCSDGDEVSKEVDSEEVYLSAFDDLSPLAGKLQHFQQPDEDQALDDTCLPRSTLDDQPFSLAGQPSPEDPDSSHLFEVGREPLLDDPPVHDFRLDNSQLDPASANPSEEELQAFLDSGSDFSQLETLMKAEAETIQVDPDLAALQMEGVNARGEDDLLLGTGCLMHARCPDGIPENPVQRSSVQENQNHAVQPSLENERERHNALGIEQVARSPCIPSMEVDGSTLEVDGLYDWHPDYEFPFQAAEQQQRGETALHPQAAEVLSPPDLHRTPLSSLMDNCFENASSETSPMLAPSLKPDAPPERAPPGGSSPDNCNGSEASSLRAPSLQGCPESPPQTPPHSMPAKASDALKHDLSDGSVSMRLTSHAIRVQQAKSFPVVPPKPQFAKIPPALMPISPTKEASLTWCSPPVPEKNCRNGIKEGPSEGSLRRPLRPASLDVHCSTPDSSENVKTPLAVSKLPTSPGNCLGDSGALRKQRNSMPVSLEKYDRDYESRGADAVPKLLHSPLDKCSLWPKSSDELPNTKCSLLESLDKHSSSTTTARGEEGKGEPSQKQLPAPLLLGEAGGAAPQKQRWASWRNGNSMSFDEAVALAKERHVGQAPVRRMQTYCFGDVEGLYGPPRTEKPPPNPKPALKPLGQRPLRPLSCAGTAADAFVPGKPLLAPALPDIIPEGQLSPSLEALSLPQDLPPRRKLSLTKAGRRASNSEEVLLAAQQERR</sequence>
<feature type="region of interest" description="Disordered" evidence="2">
    <location>
        <begin position="376"/>
        <end position="432"/>
    </location>
</feature>
<dbReference type="GO" id="GO:0005096">
    <property type="term" value="F:GTPase activator activity"/>
    <property type="evidence" value="ECO:0007669"/>
    <property type="project" value="UniProtKB-KW"/>
</dbReference>
<feature type="compositionally biased region" description="Pro residues" evidence="2">
    <location>
        <begin position="958"/>
        <end position="967"/>
    </location>
</feature>
<dbReference type="SUPFAM" id="SSF48350">
    <property type="entry name" value="GTPase activation domain, GAP"/>
    <property type="match status" value="1"/>
</dbReference>
<dbReference type="InterPro" id="IPR051576">
    <property type="entry name" value="PX-Rho_GAP"/>
</dbReference>
<gene>
    <name evidence="4" type="ORF">PODLI_1B040122</name>
</gene>
<keyword evidence="5" id="KW-1185">Reference proteome</keyword>
<dbReference type="FunFam" id="1.10.555.10:FF:000002">
    <property type="entry name" value="rho GTPase-activating protein 32 isoform X1"/>
    <property type="match status" value="1"/>
</dbReference>
<dbReference type="EMBL" id="OX395143">
    <property type="protein sequence ID" value="CAI5797866.1"/>
    <property type="molecule type" value="Genomic_DNA"/>
</dbReference>
<dbReference type="Pfam" id="PF00620">
    <property type="entry name" value="RhoGAP"/>
    <property type="match status" value="1"/>
</dbReference>
<feature type="compositionally biased region" description="Basic and acidic residues" evidence="2">
    <location>
        <begin position="311"/>
        <end position="321"/>
    </location>
</feature>
<dbReference type="GO" id="GO:0007264">
    <property type="term" value="P:small GTPase-mediated signal transduction"/>
    <property type="evidence" value="ECO:0007669"/>
    <property type="project" value="TreeGrafter"/>
</dbReference>
<evidence type="ECO:0000256" key="2">
    <source>
        <dbReference type="SAM" id="MobiDB-lite"/>
    </source>
</evidence>
<feature type="region of interest" description="Disordered" evidence="2">
    <location>
        <begin position="909"/>
        <end position="975"/>
    </location>
</feature>
<evidence type="ECO:0000313" key="4">
    <source>
        <dbReference type="EMBL" id="CAI5797866.1"/>
    </source>
</evidence>
<feature type="domain" description="Rho-GAP" evidence="3">
    <location>
        <begin position="24"/>
        <end position="220"/>
    </location>
</feature>
<dbReference type="InterPro" id="IPR008936">
    <property type="entry name" value="Rho_GTPase_activation_prot"/>
</dbReference>
<feature type="region of interest" description="Disordered" evidence="2">
    <location>
        <begin position="1243"/>
        <end position="1267"/>
    </location>
</feature>
<protein>
    <submittedName>
        <fullName evidence="4">GTPase-activating 30 isoform X1</fullName>
    </submittedName>
</protein>
<feature type="region of interest" description="Disordered" evidence="2">
    <location>
        <begin position="1155"/>
        <end position="1181"/>
    </location>
</feature>
<feature type="compositionally biased region" description="Polar residues" evidence="2">
    <location>
        <begin position="523"/>
        <end position="537"/>
    </location>
</feature>
<evidence type="ECO:0000259" key="3">
    <source>
        <dbReference type="PROSITE" id="PS50238"/>
    </source>
</evidence>
<dbReference type="PANTHER" id="PTHR15729">
    <property type="entry name" value="CDC42 GTPASE-ACTIVATING PROTEIN"/>
    <property type="match status" value="1"/>
</dbReference>
<dbReference type="Gene3D" id="1.10.555.10">
    <property type="entry name" value="Rho GTPase activation protein"/>
    <property type="match status" value="1"/>
</dbReference>
<evidence type="ECO:0000313" key="5">
    <source>
        <dbReference type="Proteomes" id="UP001178461"/>
    </source>
</evidence>
<organism evidence="4 5">
    <name type="scientific">Podarcis lilfordi</name>
    <name type="common">Lilford's wall lizard</name>
    <dbReference type="NCBI Taxonomy" id="74358"/>
    <lineage>
        <taxon>Eukaryota</taxon>
        <taxon>Metazoa</taxon>
        <taxon>Chordata</taxon>
        <taxon>Craniata</taxon>
        <taxon>Vertebrata</taxon>
        <taxon>Euteleostomi</taxon>
        <taxon>Lepidosauria</taxon>
        <taxon>Squamata</taxon>
        <taxon>Bifurcata</taxon>
        <taxon>Unidentata</taxon>
        <taxon>Episquamata</taxon>
        <taxon>Laterata</taxon>
        <taxon>Lacertibaenia</taxon>
        <taxon>Lacertidae</taxon>
        <taxon>Podarcis</taxon>
    </lineage>
</organism>
<feature type="region of interest" description="Disordered" evidence="2">
    <location>
        <begin position="475"/>
        <end position="582"/>
    </location>
</feature>
<dbReference type="Proteomes" id="UP001178461">
    <property type="component" value="Chromosome 16"/>
</dbReference>
<dbReference type="SMART" id="SM00324">
    <property type="entry name" value="RhoGAP"/>
    <property type="match status" value="1"/>
</dbReference>
<proteinExistence type="predicted"/>
<name>A0AA35LKV6_9SAUR</name>
<feature type="compositionally biased region" description="Polar residues" evidence="2">
    <location>
        <begin position="936"/>
        <end position="946"/>
    </location>
</feature>
<dbReference type="PROSITE" id="PS50238">
    <property type="entry name" value="RHOGAP"/>
    <property type="match status" value="1"/>
</dbReference>
<reference evidence="4" key="1">
    <citation type="submission" date="2022-12" db="EMBL/GenBank/DDBJ databases">
        <authorList>
            <person name="Alioto T."/>
            <person name="Alioto T."/>
            <person name="Gomez Garrido J."/>
        </authorList>
    </citation>
    <scope>NUCLEOTIDE SEQUENCE</scope>
</reference>
<feature type="region of interest" description="Disordered" evidence="2">
    <location>
        <begin position="304"/>
        <end position="342"/>
    </location>
</feature>
<feature type="region of interest" description="Disordered" evidence="2">
    <location>
        <begin position="668"/>
        <end position="700"/>
    </location>
</feature>